<feature type="compositionally biased region" description="Low complexity" evidence="1">
    <location>
        <begin position="1"/>
        <end position="13"/>
    </location>
</feature>
<gene>
    <name evidence="3" type="ORF">Naga_100585g2</name>
</gene>
<feature type="compositionally biased region" description="Acidic residues" evidence="1">
    <location>
        <begin position="334"/>
        <end position="347"/>
    </location>
</feature>
<dbReference type="Gene3D" id="2.60.120.10">
    <property type="entry name" value="Jelly Rolls"/>
    <property type="match status" value="2"/>
</dbReference>
<name>W7TPG6_9STRA</name>
<dbReference type="InterPro" id="IPR041667">
    <property type="entry name" value="Cupin_8"/>
</dbReference>
<evidence type="ECO:0000259" key="2">
    <source>
        <dbReference type="PROSITE" id="PS51184"/>
    </source>
</evidence>
<proteinExistence type="predicted"/>
<feature type="region of interest" description="Disordered" evidence="1">
    <location>
        <begin position="474"/>
        <end position="514"/>
    </location>
</feature>
<evidence type="ECO:0000256" key="1">
    <source>
        <dbReference type="SAM" id="MobiDB-lite"/>
    </source>
</evidence>
<dbReference type="Proteomes" id="UP000019335">
    <property type="component" value="Chromosome 3"/>
</dbReference>
<feature type="compositionally biased region" description="Basic and acidic residues" evidence="1">
    <location>
        <begin position="474"/>
        <end position="484"/>
    </location>
</feature>
<dbReference type="PROSITE" id="PS51184">
    <property type="entry name" value="JMJC"/>
    <property type="match status" value="1"/>
</dbReference>
<feature type="domain" description="JmjC" evidence="2">
    <location>
        <begin position="170"/>
        <end position="464"/>
    </location>
</feature>
<feature type="compositionally biased region" description="Basic and acidic residues" evidence="1">
    <location>
        <begin position="290"/>
        <end position="309"/>
    </location>
</feature>
<comment type="caution">
    <text evidence="3">The sequence shown here is derived from an EMBL/GenBank/DDBJ whole genome shotgun (WGS) entry which is preliminary data.</text>
</comment>
<sequence length="514" mass="57146">MTATPATFSSFTPPGSPPRKRNKAQEPSPSQDLPCINNYRGYVPPPGTTTVEAIDLPVFLSTHGERQAPFAFFRQYIGPRKPVLIRGTLPDQQWRAGTMWKDPEYLKSKAGKARVRVETRENTREEYGQGKETTMLFEEFVTEVVDKENQLLYLTTQELDIGPDDRPALMSSPLTELQGDLPLRPSLLRLLVPQNMNLWMGRSGRGEGGREGESSSGLHHDYHDNLYILLGGRKVFRLYAPSEAPNMYTLGKLRLVHGNGRLNYYGQPLTCADGREKNAVKAWEAARRLEEVARRSERESGKEGGREREEEALEAALEAVLDTELEGEEGKEGQEEEEEEDAASDQEEYPRLQAPQSGSPLPPSLPPPLPPSLPSTTFARTGKPPANFSRVDLTAPDGVDPALFPAFPRHPPLEVEVQEGEMLYLPAGWFHHVQSKGGIHMAVNYWFHPPDGEGGGGEGKDSVYMDGFWERDWQERMQGRREQEAVGGGGGNDGGSREGSGKERRGEVERDGSE</sequence>
<dbReference type="SMART" id="SM00558">
    <property type="entry name" value="JmjC"/>
    <property type="match status" value="1"/>
</dbReference>
<evidence type="ECO:0000313" key="4">
    <source>
        <dbReference type="Proteomes" id="UP000019335"/>
    </source>
</evidence>
<dbReference type="Pfam" id="PF13621">
    <property type="entry name" value="Cupin_8"/>
    <property type="match status" value="1"/>
</dbReference>
<accession>W7TPG6</accession>
<feature type="compositionally biased region" description="Basic and acidic residues" evidence="1">
    <location>
        <begin position="495"/>
        <end position="514"/>
    </location>
</feature>
<dbReference type="AlphaFoldDB" id="W7TPG6"/>
<dbReference type="InterPro" id="IPR003347">
    <property type="entry name" value="JmjC_dom"/>
</dbReference>
<organism evidence="3 4">
    <name type="scientific">Nannochloropsis gaditana</name>
    <dbReference type="NCBI Taxonomy" id="72520"/>
    <lineage>
        <taxon>Eukaryota</taxon>
        <taxon>Sar</taxon>
        <taxon>Stramenopiles</taxon>
        <taxon>Ochrophyta</taxon>
        <taxon>Eustigmatophyceae</taxon>
        <taxon>Eustigmatales</taxon>
        <taxon>Monodopsidaceae</taxon>
        <taxon>Nannochloropsis</taxon>
    </lineage>
</organism>
<feature type="region of interest" description="Disordered" evidence="1">
    <location>
        <begin position="1"/>
        <end position="37"/>
    </location>
</feature>
<dbReference type="EMBL" id="AZIL01000194">
    <property type="protein sequence ID" value="EWM29005.1"/>
    <property type="molecule type" value="Genomic_DNA"/>
</dbReference>
<feature type="region of interest" description="Disordered" evidence="1">
    <location>
        <begin position="290"/>
        <end position="394"/>
    </location>
</feature>
<dbReference type="InterPro" id="IPR014710">
    <property type="entry name" value="RmlC-like_jellyroll"/>
</dbReference>
<dbReference type="SUPFAM" id="SSF51197">
    <property type="entry name" value="Clavaminate synthase-like"/>
    <property type="match status" value="1"/>
</dbReference>
<dbReference type="PANTHER" id="PTHR12461:SF100">
    <property type="entry name" value="JMJC DOMAIN-CONTAINING PROTEIN 4"/>
    <property type="match status" value="1"/>
</dbReference>
<protein>
    <submittedName>
        <fullName evidence="3">Ion channel</fullName>
    </submittedName>
</protein>
<dbReference type="OrthoDB" id="415358at2759"/>
<reference evidence="3 4" key="1">
    <citation type="journal article" date="2014" name="Mol. Plant">
        <title>Chromosome Scale Genome Assembly and Transcriptome Profiling of Nannochloropsis gaditana in Nitrogen Depletion.</title>
        <authorList>
            <person name="Corteggiani Carpinelli E."/>
            <person name="Telatin A."/>
            <person name="Vitulo N."/>
            <person name="Forcato C."/>
            <person name="D'Angelo M."/>
            <person name="Schiavon R."/>
            <person name="Vezzi A."/>
            <person name="Giacometti G.M."/>
            <person name="Morosinotto T."/>
            <person name="Valle G."/>
        </authorList>
    </citation>
    <scope>NUCLEOTIDE SEQUENCE [LARGE SCALE GENOMIC DNA]</scope>
    <source>
        <strain evidence="3 4">B-31</strain>
    </source>
</reference>
<evidence type="ECO:0000313" key="3">
    <source>
        <dbReference type="EMBL" id="EWM29005.1"/>
    </source>
</evidence>
<keyword evidence="4" id="KW-1185">Reference proteome</keyword>
<dbReference type="PANTHER" id="PTHR12461">
    <property type="entry name" value="HYPOXIA-INDUCIBLE FACTOR 1 ALPHA INHIBITOR-RELATED"/>
    <property type="match status" value="1"/>
</dbReference>
<feature type="compositionally biased region" description="Pro residues" evidence="1">
    <location>
        <begin position="360"/>
        <end position="373"/>
    </location>
</feature>